<protein>
    <submittedName>
        <fullName evidence="1">Uncharacterized protein</fullName>
    </submittedName>
</protein>
<keyword evidence="2" id="KW-1185">Reference proteome</keyword>
<evidence type="ECO:0000313" key="2">
    <source>
        <dbReference type="Proteomes" id="UP000092631"/>
    </source>
</evidence>
<organism evidence="1 2">
    <name type="scientific">Bacteroides caecimuris</name>
    <dbReference type="NCBI Taxonomy" id="1796613"/>
    <lineage>
        <taxon>Bacteria</taxon>
        <taxon>Pseudomonadati</taxon>
        <taxon>Bacteroidota</taxon>
        <taxon>Bacteroidia</taxon>
        <taxon>Bacteroidales</taxon>
        <taxon>Bacteroidaceae</taxon>
        <taxon>Bacteroides</taxon>
    </lineage>
</organism>
<dbReference type="GeneID" id="82186743"/>
<sequence length="324" mass="37254">MKCETIYIALIGLVLAACNGDVFVDDYLPHGAATVLMSEDNRTAEITFTSDNWGIENIEGWTGEFKAYTSDGKETFLPLKEKELGVVHCKNEYVDFRIEKSSGNKLKVSYSENLYNQALDIGILTGNAYKMEDIRVRLAPTSKYRVDSVVYDWEQFYLYGYGMIDEMESIVVDNTLADAPTTITVYPYRNTRRELRFWPYSHGGNWEEEKYSLLFGDNLPAIVIPDIINQEKPVLGNTKIPFGIKQQYIAADVDKDKAVEVKIDAHDKRKVVVYNYLERYEVPLKVYASNPITGGKREFSAFLYSQSYINYLIFKEKMESEQYD</sequence>
<dbReference type="PROSITE" id="PS51257">
    <property type="entry name" value="PROKAR_LIPOPROTEIN"/>
    <property type="match status" value="1"/>
</dbReference>
<gene>
    <name evidence="1" type="ORF">A4V03_06295</name>
</gene>
<dbReference type="Proteomes" id="UP000092631">
    <property type="component" value="Chromosome"/>
</dbReference>
<dbReference type="EMBL" id="CP015401">
    <property type="protein sequence ID" value="ANU57221.1"/>
    <property type="molecule type" value="Genomic_DNA"/>
</dbReference>
<dbReference type="OrthoDB" id="1322980at2"/>
<accession>A0A1C7GZQ2</accession>
<dbReference type="KEGG" id="bcae:A4V03_06295"/>
<dbReference type="AlphaFoldDB" id="A0A1C7GZQ2"/>
<reference evidence="2" key="1">
    <citation type="submission" date="2016-04" db="EMBL/GenBank/DDBJ databases">
        <title>Complete Genome Sequences of Twelve Strains of a Stable Defined Moderately Diverse Mouse Microbiota 2 (sDMDMm2).</title>
        <authorList>
            <person name="Uchimura Y."/>
            <person name="Wyss M."/>
            <person name="Brugiroux S."/>
            <person name="Limenitakis J.P."/>
            <person name="Stecher B."/>
            <person name="McCoy K.D."/>
            <person name="Macpherson A.J."/>
        </authorList>
    </citation>
    <scope>NUCLEOTIDE SEQUENCE [LARGE SCALE GENOMIC DNA]</scope>
    <source>
        <strain evidence="2">I48</strain>
    </source>
</reference>
<dbReference type="RefSeq" id="WP_065538320.1">
    <property type="nucleotide sequence ID" value="NZ_CAPDLJ010000005.1"/>
</dbReference>
<proteinExistence type="predicted"/>
<evidence type="ECO:0000313" key="1">
    <source>
        <dbReference type="EMBL" id="ANU57221.1"/>
    </source>
</evidence>
<name>A0A1C7GZQ2_9BACE</name>